<dbReference type="EMBL" id="SHLD01000001">
    <property type="protein sequence ID" value="RZU73756.1"/>
    <property type="molecule type" value="Genomic_DNA"/>
</dbReference>
<comment type="caution">
    <text evidence="8">The sequence shown here is derived from an EMBL/GenBank/DDBJ whole genome shotgun (WGS) entry which is preliminary data.</text>
</comment>
<feature type="transmembrane region" description="Helical" evidence="6">
    <location>
        <begin position="209"/>
        <end position="226"/>
    </location>
</feature>
<keyword evidence="2 6" id="KW-0812">Transmembrane</keyword>
<proteinExistence type="predicted"/>
<feature type="transmembrane region" description="Helical" evidence="6">
    <location>
        <begin position="276"/>
        <end position="293"/>
    </location>
</feature>
<evidence type="ECO:0000256" key="5">
    <source>
        <dbReference type="SAM" id="MobiDB-lite"/>
    </source>
</evidence>
<feature type="transmembrane region" description="Helical" evidence="6">
    <location>
        <begin position="404"/>
        <end position="428"/>
    </location>
</feature>
<feature type="domain" description="O-antigen ligase-related" evidence="7">
    <location>
        <begin position="238"/>
        <end position="421"/>
    </location>
</feature>
<evidence type="ECO:0000256" key="1">
    <source>
        <dbReference type="ARBA" id="ARBA00004141"/>
    </source>
</evidence>
<feature type="transmembrane region" description="Helical" evidence="6">
    <location>
        <begin position="76"/>
        <end position="92"/>
    </location>
</feature>
<feature type="transmembrane region" description="Helical" evidence="6">
    <location>
        <begin position="449"/>
        <end position="467"/>
    </location>
</feature>
<dbReference type="AlphaFoldDB" id="A0A4V2GCY5"/>
<evidence type="ECO:0000256" key="2">
    <source>
        <dbReference type="ARBA" id="ARBA00022692"/>
    </source>
</evidence>
<evidence type="ECO:0000256" key="4">
    <source>
        <dbReference type="ARBA" id="ARBA00023136"/>
    </source>
</evidence>
<organism evidence="8 9">
    <name type="scientific">Micromonospora kangleipakensis</name>
    <dbReference type="NCBI Taxonomy" id="1077942"/>
    <lineage>
        <taxon>Bacteria</taxon>
        <taxon>Bacillati</taxon>
        <taxon>Actinomycetota</taxon>
        <taxon>Actinomycetes</taxon>
        <taxon>Micromonosporales</taxon>
        <taxon>Micromonosporaceae</taxon>
        <taxon>Micromonospora</taxon>
    </lineage>
</organism>
<sequence>MSADATASPAGRRPVGANSRPRSVSRPLSVAIVAIVGVLLVQVLLETWVQVLSGPGSEDVRGHVESGAAWLEQLRNVLYLALAVITLVKVAMDRQWARFRTGADLALLVLGLVMVLAGVVNDSSVGLIGQGILVYFRGVLVFYAFRAADLDRVMIRRVLLVAAFVVGLNVLLALMQMLLGQPAYRAVGVADMAWADQGRAQGLQPHPDYLGHLLGLALLGFVAWVAVHPRVRFGWWAVAALVALALSASQSGESLLGVLVAGTLIAVLVKGNRRRVLGVCLIVVLCTVAHIVATTDDHAGWERRLGSAFSGSYHQLGVAGRTSPPATGSAPMPSGAPALEREIRVLDVQQAADILPRQPLLGFGIGQFGGLVAEKSNPDWHRNPKFGPDVLSPAGVPAPQVDSFWLHLVMEAGVIGLIAYVIWLFFVVRPLLPRTARGPRRTTRTPPVAAVWGVAAMVFACIVATLSPAFEGALLPPLFWTILGVAWWAWRRSREEEASVYTAETAMLPVVRDRSDVSDIDTRILATDEILALALRARRRTDGR</sequence>
<dbReference type="Proteomes" id="UP000294114">
    <property type="component" value="Unassembled WGS sequence"/>
</dbReference>
<feature type="transmembrane region" description="Helical" evidence="6">
    <location>
        <begin position="127"/>
        <end position="146"/>
    </location>
</feature>
<keyword evidence="8" id="KW-0436">Ligase</keyword>
<name>A0A4V2GCY5_9ACTN</name>
<evidence type="ECO:0000313" key="9">
    <source>
        <dbReference type="Proteomes" id="UP000294114"/>
    </source>
</evidence>
<evidence type="ECO:0000259" key="7">
    <source>
        <dbReference type="Pfam" id="PF04932"/>
    </source>
</evidence>
<keyword evidence="4 6" id="KW-0472">Membrane</keyword>
<feature type="transmembrane region" description="Helical" evidence="6">
    <location>
        <begin position="158"/>
        <end position="179"/>
    </location>
</feature>
<evidence type="ECO:0000256" key="3">
    <source>
        <dbReference type="ARBA" id="ARBA00022989"/>
    </source>
</evidence>
<feature type="transmembrane region" description="Helical" evidence="6">
    <location>
        <begin position="233"/>
        <end position="248"/>
    </location>
</feature>
<dbReference type="PANTHER" id="PTHR37422">
    <property type="entry name" value="TEICHURONIC ACID BIOSYNTHESIS PROTEIN TUAE"/>
    <property type="match status" value="1"/>
</dbReference>
<reference evidence="8 9" key="1">
    <citation type="submission" date="2019-02" db="EMBL/GenBank/DDBJ databases">
        <title>Sequencing the genomes of 1000 actinobacteria strains.</title>
        <authorList>
            <person name="Klenk H.-P."/>
        </authorList>
    </citation>
    <scope>NUCLEOTIDE SEQUENCE [LARGE SCALE GENOMIC DNA]</scope>
    <source>
        <strain evidence="8 9">DSM 45612</strain>
    </source>
</reference>
<accession>A0A4V2GCY5</accession>
<feature type="transmembrane region" description="Helical" evidence="6">
    <location>
        <begin position="254"/>
        <end position="269"/>
    </location>
</feature>
<dbReference type="OrthoDB" id="3321598at2"/>
<dbReference type="GO" id="GO:0016874">
    <property type="term" value="F:ligase activity"/>
    <property type="evidence" value="ECO:0007669"/>
    <property type="project" value="UniProtKB-KW"/>
</dbReference>
<keyword evidence="3 6" id="KW-1133">Transmembrane helix</keyword>
<dbReference type="PANTHER" id="PTHR37422:SF13">
    <property type="entry name" value="LIPOPOLYSACCHARIDE BIOSYNTHESIS PROTEIN PA4999-RELATED"/>
    <property type="match status" value="1"/>
</dbReference>
<feature type="transmembrane region" description="Helical" evidence="6">
    <location>
        <begin position="473"/>
        <end position="490"/>
    </location>
</feature>
<gene>
    <name evidence="8" type="ORF">EV384_2176</name>
</gene>
<feature type="transmembrane region" description="Helical" evidence="6">
    <location>
        <begin position="104"/>
        <end position="121"/>
    </location>
</feature>
<dbReference type="GO" id="GO:0016020">
    <property type="term" value="C:membrane"/>
    <property type="evidence" value="ECO:0007669"/>
    <property type="project" value="UniProtKB-SubCell"/>
</dbReference>
<evidence type="ECO:0000313" key="8">
    <source>
        <dbReference type="EMBL" id="RZU73756.1"/>
    </source>
</evidence>
<dbReference type="Pfam" id="PF04932">
    <property type="entry name" value="Wzy_C"/>
    <property type="match status" value="1"/>
</dbReference>
<feature type="transmembrane region" description="Helical" evidence="6">
    <location>
        <begin position="28"/>
        <end position="45"/>
    </location>
</feature>
<dbReference type="InterPro" id="IPR051533">
    <property type="entry name" value="WaaL-like"/>
</dbReference>
<protein>
    <submittedName>
        <fullName evidence="8">O-antigen ligase</fullName>
    </submittedName>
</protein>
<evidence type="ECO:0000256" key="6">
    <source>
        <dbReference type="SAM" id="Phobius"/>
    </source>
</evidence>
<dbReference type="InterPro" id="IPR007016">
    <property type="entry name" value="O-antigen_ligase-rel_domated"/>
</dbReference>
<keyword evidence="9" id="KW-1185">Reference proteome</keyword>
<comment type="subcellular location">
    <subcellularLocation>
        <location evidence="1">Membrane</location>
        <topology evidence="1">Multi-pass membrane protein</topology>
    </subcellularLocation>
</comment>
<feature type="region of interest" description="Disordered" evidence="5">
    <location>
        <begin position="1"/>
        <end position="22"/>
    </location>
</feature>